<accession>A0AAV9BI64</accession>
<proteinExistence type="predicted"/>
<feature type="transmembrane region" description="Helical" evidence="1">
    <location>
        <begin position="85"/>
        <end position="108"/>
    </location>
</feature>
<reference evidence="2" key="1">
    <citation type="journal article" date="2023" name="Nat. Commun.">
        <title>Diploid and tetraploid genomes of Acorus and the evolution of monocots.</title>
        <authorList>
            <person name="Ma L."/>
            <person name="Liu K.W."/>
            <person name="Li Z."/>
            <person name="Hsiao Y.Y."/>
            <person name="Qi Y."/>
            <person name="Fu T."/>
            <person name="Tang G.D."/>
            <person name="Zhang D."/>
            <person name="Sun W.H."/>
            <person name="Liu D.K."/>
            <person name="Li Y."/>
            <person name="Chen G.Z."/>
            <person name="Liu X.D."/>
            <person name="Liao X.Y."/>
            <person name="Jiang Y.T."/>
            <person name="Yu X."/>
            <person name="Hao Y."/>
            <person name="Huang J."/>
            <person name="Zhao X.W."/>
            <person name="Ke S."/>
            <person name="Chen Y.Y."/>
            <person name="Wu W.L."/>
            <person name="Hsu J.L."/>
            <person name="Lin Y.F."/>
            <person name="Huang M.D."/>
            <person name="Li C.Y."/>
            <person name="Huang L."/>
            <person name="Wang Z.W."/>
            <person name="Zhao X."/>
            <person name="Zhong W.Y."/>
            <person name="Peng D.H."/>
            <person name="Ahmad S."/>
            <person name="Lan S."/>
            <person name="Zhang J.S."/>
            <person name="Tsai W.C."/>
            <person name="Van de Peer Y."/>
            <person name="Liu Z.J."/>
        </authorList>
    </citation>
    <scope>NUCLEOTIDE SEQUENCE</scope>
    <source>
        <strain evidence="2">SCP</strain>
    </source>
</reference>
<evidence type="ECO:0000256" key="1">
    <source>
        <dbReference type="SAM" id="Phobius"/>
    </source>
</evidence>
<organism evidence="2 3">
    <name type="scientific">Acorus gramineus</name>
    <name type="common">Dwarf sweet flag</name>
    <dbReference type="NCBI Taxonomy" id="55184"/>
    <lineage>
        <taxon>Eukaryota</taxon>
        <taxon>Viridiplantae</taxon>
        <taxon>Streptophyta</taxon>
        <taxon>Embryophyta</taxon>
        <taxon>Tracheophyta</taxon>
        <taxon>Spermatophyta</taxon>
        <taxon>Magnoliopsida</taxon>
        <taxon>Liliopsida</taxon>
        <taxon>Acoraceae</taxon>
        <taxon>Acorus</taxon>
    </lineage>
</organism>
<protein>
    <submittedName>
        <fullName evidence="2">Glutamate receptor 2.8</fullName>
    </submittedName>
</protein>
<evidence type="ECO:0000313" key="3">
    <source>
        <dbReference type="Proteomes" id="UP001179952"/>
    </source>
</evidence>
<dbReference type="SUPFAM" id="SSF53850">
    <property type="entry name" value="Periplasmic binding protein-like II"/>
    <property type="match status" value="1"/>
</dbReference>
<dbReference type="InterPro" id="IPR015683">
    <property type="entry name" value="Ionotropic_Glu_rcpt"/>
</dbReference>
<keyword evidence="1" id="KW-0812">Transmembrane</keyword>
<keyword evidence="2" id="KW-0675">Receptor</keyword>
<name>A0AAV9BI64_ACOGR</name>
<dbReference type="AlphaFoldDB" id="A0AAV9BI64"/>
<dbReference type="Proteomes" id="UP001179952">
    <property type="component" value="Unassembled WGS sequence"/>
</dbReference>
<dbReference type="EMBL" id="JAUJYN010000003">
    <property type="protein sequence ID" value="KAK1276018.1"/>
    <property type="molecule type" value="Genomic_DNA"/>
</dbReference>
<sequence>MPYIKIFLAKHCSDYMMIGPTYRADGYGFVFPRGSPLVGDVSRAILNVTQGDGMIRNEKKWFGNLTTCGADGGGGRATGISFRSFWGLFLITGLTTTLALLVSIILYMKENWDEMKAMASGDSVWQSLVAVSRHYDKPHPSMRRTPTFVDGKFFDAGPDHVVEIESRRIDDDGLRSFVSVSGQSRQGQL</sequence>
<reference evidence="2" key="2">
    <citation type="submission" date="2023-06" db="EMBL/GenBank/DDBJ databases">
        <authorList>
            <person name="Ma L."/>
            <person name="Liu K.-W."/>
            <person name="Li Z."/>
            <person name="Hsiao Y.-Y."/>
            <person name="Qi Y."/>
            <person name="Fu T."/>
            <person name="Tang G."/>
            <person name="Zhang D."/>
            <person name="Sun W.-H."/>
            <person name="Liu D.-K."/>
            <person name="Li Y."/>
            <person name="Chen G.-Z."/>
            <person name="Liu X.-D."/>
            <person name="Liao X.-Y."/>
            <person name="Jiang Y.-T."/>
            <person name="Yu X."/>
            <person name="Hao Y."/>
            <person name="Huang J."/>
            <person name="Zhao X.-W."/>
            <person name="Ke S."/>
            <person name="Chen Y.-Y."/>
            <person name="Wu W.-L."/>
            <person name="Hsu J.-L."/>
            <person name="Lin Y.-F."/>
            <person name="Huang M.-D."/>
            <person name="Li C.-Y."/>
            <person name="Huang L."/>
            <person name="Wang Z.-W."/>
            <person name="Zhao X."/>
            <person name="Zhong W.-Y."/>
            <person name="Peng D.-H."/>
            <person name="Ahmad S."/>
            <person name="Lan S."/>
            <person name="Zhang J.-S."/>
            <person name="Tsai W.-C."/>
            <person name="Van De Peer Y."/>
            <person name="Liu Z.-J."/>
        </authorList>
    </citation>
    <scope>NUCLEOTIDE SEQUENCE</scope>
    <source>
        <strain evidence="2">SCP</strain>
        <tissue evidence="2">Leaves</tissue>
    </source>
</reference>
<keyword evidence="3" id="KW-1185">Reference proteome</keyword>
<dbReference type="Gene3D" id="3.40.190.10">
    <property type="entry name" value="Periplasmic binding protein-like II"/>
    <property type="match status" value="1"/>
</dbReference>
<dbReference type="PANTHER" id="PTHR18966">
    <property type="entry name" value="IONOTROPIC GLUTAMATE RECEPTOR"/>
    <property type="match status" value="1"/>
</dbReference>
<gene>
    <name evidence="2" type="ORF">QJS04_geneDACA003970</name>
</gene>
<comment type="caution">
    <text evidence="2">The sequence shown here is derived from an EMBL/GenBank/DDBJ whole genome shotgun (WGS) entry which is preliminary data.</text>
</comment>
<keyword evidence="1" id="KW-0472">Membrane</keyword>
<evidence type="ECO:0000313" key="2">
    <source>
        <dbReference type="EMBL" id="KAK1276018.1"/>
    </source>
</evidence>
<keyword evidence="1" id="KW-1133">Transmembrane helix</keyword>